<dbReference type="Proteomes" id="UP000245921">
    <property type="component" value="Unassembled WGS sequence"/>
</dbReference>
<evidence type="ECO:0000256" key="7">
    <source>
        <dbReference type="ARBA" id="ARBA00022777"/>
    </source>
</evidence>
<keyword evidence="16" id="KW-1185">Reference proteome</keyword>
<organism evidence="15 16">
    <name type="scientific">Oceanotoga teriensis</name>
    <dbReference type="NCBI Taxonomy" id="515440"/>
    <lineage>
        <taxon>Bacteria</taxon>
        <taxon>Thermotogati</taxon>
        <taxon>Thermotogota</taxon>
        <taxon>Thermotogae</taxon>
        <taxon>Petrotogales</taxon>
        <taxon>Petrotogaceae</taxon>
        <taxon>Oceanotoga</taxon>
    </lineage>
</organism>
<sequence length="470" mass="55278">MTLNLRFKLIIQNIMIFLIVFLIIYFVMMNVLYESILNKSVEFVDKRVDEYKYYIDETIKGFDGLNIYDYLKEKSPIISEYMHSKLDIQIEIYNNRKEMMSQTLPNKKYYVYQDVHYAVNGKKTYIIKNDDGIKLLFFSAPIFYDNEVIGCIRYIYPLISEFEIIAKNNLIFIITGILSFIAVFFMSYIYSFKILNPLKKLKDEAEKISEGDFNSTININTGDEIEELTNSFNKMSENINKYIRNLKDEKDKQKRFVDNIAHELKTPLTSIIGYSEILPKLKDSKDIEKSLEYINNQGKRLLILVEEMLYISKLNKNSIHVVLKNHSIKKILEDALNTLRPRIEKFSINIIKQFEDTIVRCDYEKTYECFLNIIDNSIKHSNCSTLEFRILIDREYKIIEIKDNGKGIDEKNIDKIFEPFYSGSKEIKSTGLGLSIVKDIMKKQNGDIKIESVENEYTKVILKFESSESI</sequence>
<dbReference type="SUPFAM" id="SSF47384">
    <property type="entry name" value="Homodimeric domain of signal transducing histidine kinase"/>
    <property type="match status" value="1"/>
</dbReference>
<dbReference type="PANTHER" id="PTHR45528">
    <property type="entry name" value="SENSOR HISTIDINE KINASE CPXA"/>
    <property type="match status" value="1"/>
</dbReference>
<dbReference type="Pfam" id="PF00512">
    <property type="entry name" value="HisKA"/>
    <property type="match status" value="1"/>
</dbReference>
<keyword evidence="7 15" id="KW-0418">Kinase</keyword>
<dbReference type="Gene3D" id="1.10.287.130">
    <property type="match status" value="1"/>
</dbReference>
<feature type="transmembrane region" description="Helical" evidence="12">
    <location>
        <begin position="170"/>
        <end position="190"/>
    </location>
</feature>
<evidence type="ECO:0000256" key="8">
    <source>
        <dbReference type="ARBA" id="ARBA00022989"/>
    </source>
</evidence>
<keyword evidence="6 12" id="KW-0812">Transmembrane</keyword>
<dbReference type="Pfam" id="PF02518">
    <property type="entry name" value="HATPase_c"/>
    <property type="match status" value="1"/>
</dbReference>
<keyword evidence="11" id="KW-0175">Coiled coil</keyword>
<dbReference type="InterPro" id="IPR003594">
    <property type="entry name" value="HATPase_dom"/>
</dbReference>
<evidence type="ECO:0000256" key="10">
    <source>
        <dbReference type="ARBA" id="ARBA00023136"/>
    </source>
</evidence>
<evidence type="ECO:0000256" key="12">
    <source>
        <dbReference type="SAM" id="Phobius"/>
    </source>
</evidence>
<dbReference type="SMART" id="SM00304">
    <property type="entry name" value="HAMP"/>
    <property type="match status" value="1"/>
</dbReference>
<dbReference type="Pfam" id="PF00672">
    <property type="entry name" value="HAMP"/>
    <property type="match status" value="1"/>
</dbReference>
<evidence type="ECO:0000313" key="15">
    <source>
        <dbReference type="EMBL" id="PWJ87879.1"/>
    </source>
</evidence>
<dbReference type="InterPro" id="IPR003660">
    <property type="entry name" value="HAMP_dom"/>
</dbReference>
<keyword evidence="10 12" id="KW-0472">Membrane</keyword>
<dbReference type="PRINTS" id="PR00344">
    <property type="entry name" value="BCTRLSENSOR"/>
</dbReference>
<evidence type="ECO:0000256" key="11">
    <source>
        <dbReference type="SAM" id="Coils"/>
    </source>
</evidence>
<feature type="domain" description="Histidine kinase" evidence="13">
    <location>
        <begin position="259"/>
        <end position="468"/>
    </location>
</feature>
<evidence type="ECO:0000256" key="3">
    <source>
        <dbReference type="ARBA" id="ARBA00012438"/>
    </source>
</evidence>
<gene>
    <name evidence="15" type="ORF">C7380_1219</name>
</gene>
<dbReference type="CDD" id="cd00082">
    <property type="entry name" value="HisKA"/>
    <property type="match status" value="1"/>
</dbReference>
<comment type="caution">
    <text evidence="15">The sequence shown here is derived from an EMBL/GenBank/DDBJ whole genome shotgun (WGS) entry which is preliminary data.</text>
</comment>
<comment type="catalytic activity">
    <reaction evidence="1">
        <text>ATP + protein L-histidine = ADP + protein N-phospho-L-histidine.</text>
        <dbReference type="EC" id="2.7.13.3"/>
    </reaction>
</comment>
<keyword evidence="4" id="KW-0597">Phosphoprotein</keyword>
<keyword evidence="8 12" id="KW-1133">Transmembrane helix</keyword>
<dbReference type="EMBL" id="QGGI01000021">
    <property type="protein sequence ID" value="PWJ87879.1"/>
    <property type="molecule type" value="Genomic_DNA"/>
</dbReference>
<keyword evidence="9" id="KW-0902">Two-component regulatory system</keyword>
<dbReference type="PANTHER" id="PTHR45528:SF10">
    <property type="entry name" value="METHYL-ACCEPTING CHEMOTAXIS PROTEIN"/>
    <property type="match status" value="1"/>
</dbReference>
<evidence type="ECO:0000256" key="6">
    <source>
        <dbReference type="ARBA" id="ARBA00022692"/>
    </source>
</evidence>
<accession>A0AA45C4Z6</accession>
<dbReference type="PROSITE" id="PS50885">
    <property type="entry name" value="HAMP"/>
    <property type="match status" value="1"/>
</dbReference>
<dbReference type="CDD" id="cd00075">
    <property type="entry name" value="HATPase"/>
    <property type="match status" value="1"/>
</dbReference>
<dbReference type="Gene3D" id="6.10.340.10">
    <property type="match status" value="1"/>
</dbReference>
<proteinExistence type="predicted"/>
<evidence type="ECO:0000256" key="4">
    <source>
        <dbReference type="ARBA" id="ARBA00022553"/>
    </source>
</evidence>
<dbReference type="GO" id="GO:0005886">
    <property type="term" value="C:plasma membrane"/>
    <property type="evidence" value="ECO:0007669"/>
    <property type="project" value="TreeGrafter"/>
</dbReference>
<dbReference type="FunFam" id="1.10.287.130:FF:000001">
    <property type="entry name" value="Two-component sensor histidine kinase"/>
    <property type="match status" value="1"/>
</dbReference>
<dbReference type="InterPro" id="IPR036097">
    <property type="entry name" value="HisK_dim/P_sf"/>
</dbReference>
<evidence type="ECO:0000256" key="1">
    <source>
        <dbReference type="ARBA" id="ARBA00000085"/>
    </source>
</evidence>
<dbReference type="GO" id="GO:0000155">
    <property type="term" value="F:phosphorelay sensor kinase activity"/>
    <property type="evidence" value="ECO:0007669"/>
    <property type="project" value="InterPro"/>
</dbReference>
<dbReference type="InterPro" id="IPR036890">
    <property type="entry name" value="HATPase_C_sf"/>
</dbReference>
<evidence type="ECO:0000313" key="16">
    <source>
        <dbReference type="Proteomes" id="UP000245921"/>
    </source>
</evidence>
<dbReference type="Gene3D" id="3.30.565.10">
    <property type="entry name" value="Histidine kinase-like ATPase, C-terminal domain"/>
    <property type="match status" value="1"/>
</dbReference>
<dbReference type="SMART" id="SM00387">
    <property type="entry name" value="HATPase_c"/>
    <property type="match status" value="1"/>
</dbReference>
<dbReference type="SUPFAM" id="SSF55874">
    <property type="entry name" value="ATPase domain of HSP90 chaperone/DNA topoisomerase II/histidine kinase"/>
    <property type="match status" value="1"/>
</dbReference>
<dbReference type="PROSITE" id="PS50109">
    <property type="entry name" value="HIS_KIN"/>
    <property type="match status" value="1"/>
</dbReference>
<evidence type="ECO:0000256" key="2">
    <source>
        <dbReference type="ARBA" id="ARBA00004141"/>
    </source>
</evidence>
<feature type="domain" description="HAMP" evidence="14">
    <location>
        <begin position="192"/>
        <end position="244"/>
    </location>
</feature>
<dbReference type="CDD" id="cd06225">
    <property type="entry name" value="HAMP"/>
    <property type="match status" value="1"/>
</dbReference>
<dbReference type="InterPro" id="IPR003661">
    <property type="entry name" value="HisK_dim/P_dom"/>
</dbReference>
<evidence type="ECO:0000259" key="13">
    <source>
        <dbReference type="PROSITE" id="PS50109"/>
    </source>
</evidence>
<evidence type="ECO:0000259" key="14">
    <source>
        <dbReference type="PROSITE" id="PS50885"/>
    </source>
</evidence>
<evidence type="ECO:0000256" key="9">
    <source>
        <dbReference type="ARBA" id="ARBA00023012"/>
    </source>
</evidence>
<dbReference type="AlphaFoldDB" id="A0AA45C4Z6"/>
<name>A0AA45C4Z6_9BACT</name>
<dbReference type="SMART" id="SM00388">
    <property type="entry name" value="HisKA"/>
    <property type="match status" value="1"/>
</dbReference>
<reference evidence="15 16" key="1">
    <citation type="submission" date="2018-05" db="EMBL/GenBank/DDBJ databases">
        <title>Genomic Encyclopedia of Type Strains, Phase IV (KMG-IV): sequencing the most valuable type-strain genomes for metagenomic binning, comparative biology and taxonomic classification.</title>
        <authorList>
            <person name="Goeker M."/>
        </authorList>
    </citation>
    <scope>NUCLEOTIDE SEQUENCE [LARGE SCALE GENOMIC DNA]</scope>
    <source>
        <strain evidence="15 16">DSM 24906</strain>
    </source>
</reference>
<dbReference type="EC" id="2.7.13.3" evidence="3"/>
<dbReference type="InterPro" id="IPR050398">
    <property type="entry name" value="HssS/ArlS-like"/>
</dbReference>
<dbReference type="InterPro" id="IPR005467">
    <property type="entry name" value="His_kinase_dom"/>
</dbReference>
<dbReference type="SUPFAM" id="SSF158472">
    <property type="entry name" value="HAMP domain-like"/>
    <property type="match status" value="1"/>
</dbReference>
<protein>
    <recommendedName>
        <fullName evidence="3">histidine kinase</fullName>
        <ecNumber evidence="3">2.7.13.3</ecNumber>
    </recommendedName>
</protein>
<dbReference type="InterPro" id="IPR004358">
    <property type="entry name" value="Sig_transdc_His_kin-like_C"/>
</dbReference>
<comment type="subcellular location">
    <subcellularLocation>
        <location evidence="2">Membrane</location>
        <topology evidence="2">Multi-pass membrane protein</topology>
    </subcellularLocation>
</comment>
<feature type="coiled-coil region" evidence="11">
    <location>
        <begin position="225"/>
        <end position="252"/>
    </location>
</feature>
<evidence type="ECO:0000256" key="5">
    <source>
        <dbReference type="ARBA" id="ARBA00022679"/>
    </source>
</evidence>
<feature type="transmembrane region" description="Helical" evidence="12">
    <location>
        <begin position="14"/>
        <end position="33"/>
    </location>
</feature>
<dbReference type="RefSeq" id="WP_109606071.1">
    <property type="nucleotide sequence ID" value="NZ_QGGI01000021.1"/>
</dbReference>
<keyword evidence="5" id="KW-0808">Transferase</keyword>